<dbReference type="Proteomes" id="UP000037939">
    <property type="component" value="Unassembled WGS sequence"/>
</dbReference>
<gene>
    <name evidence="1" type="ORF">WG78_11915</name>
</gene>
<comment type="caution">
    <text evidence="1">The sequence shown here is derived from an EMBL/GenBank/DDBJ whole genome shotgun (WGS) entry which is preliminary data.</text>
</comment>
<evidence type="ECO:0000313" key="1">
    <source>
        <dbReference type="EMBL" id="KPC52549.1"/>
    </source>
</evidence>
<name>A0A0N0XIC2_9NEIS</name>
<accession>A0A0N0XIC2</accession>
<reference evidence="1 2" key="1">
    <citation type="submission" date="2015-07" db="EMBL/GenBank/DDBJ databases">
        <title>Draft genome sequence of the Amantichitinum ursilacus IGB-41, a new chitin-degrading bacterium.</title>
        <authorList>
            <person name="Kirstahler P."/>
            <person name="Guenther M."/>
            <person name="Grumaz C."/>
            <person name="Rupp S."/>
            <person name="Zibek S."/>
            <person name="Sohn K."/>
        </authorList>
    </citation>
    <scope>NUCLEOTIDE SEQUENCE [LARGE SCALE GENOMIC DNA]</scope>
    <source>
        <strain evidence="1 2">IGB-41</strain>
    </source>
</reference>
<evidence type="ECO:0000313" key="2">
    <source>
        <dbReference type="Proteomes" id="UP000037939"/>
    </source>
</evidence>
<keyword evidence="2" id="KW-1185">Reference proteome</keyword>
<dbReference type="STRING" id="857265.WG78_11915"/>
<protein>
    <submittedName>
        <fullName evidence="1">Uncharacterized protein</fullName>
    </submittedName>
</protein>
<sequence>MPENVGENLKKWKERYDDSIHLMLDFSDFKGRQVEVLGLPLDKLKWNSELHIPMVRARFGKSVWKDLEFPLNSFWFMRFKRLELFDVSEGVFSLPSKSDKKYAQTMSEMQILIEGGFLRPS</sequence>
<organism evidence="1 2">
    <name type="scientific">Amantichitinum ursilacus</name>
    <dbReference type="NCBI Taxonomy" id="857265"/>
    <lineage>
        <taxon>Bacteria</taxon>
        <taxon>Pseudomonadati</taxon>
        <taxon>Pseudomonadota</taxon>
        <taxon>Betaproteobacteria</taxon>
        <taxon>Neisseriales</taxon>
        <taxon>Chitinibacteraceae</taxon>
        <taxon>Amantichitinum</taxon>
    </lineage>
</organism>
<dbReference type="AlphaFoldDB" id="A0A0N0XIC2"/>
<dbReference type="EMBL" id="LAQT01000009">
    <property type="protein sequence ID" value="KPC52549.1"/>
    <property type="molecule type" value="Genomic_DNA"/>
</dbReference>
<proteinExistence type="predicted"/>